<dbReference type="InterPro" id="IPR020449">
    <property type="entry name" value="Tscrpt_reg_AraC-type_HTH"/>
</dbReference>
<keyword evidence="2" id="KW-0238">DNA-binding</keyword>
<organism evidence="5 6">
    <name type="scientific">Spirosoma liriopis</name>
    <dbReference type="NCBI Taxonomy" id="2937440"/>
    <lineage>
        <taxon>Bacteria</taxon>
        <taxon>Pseudomonadati</taxon>
        <taxon>Bacteroidota</taxon>
        <taxon>Cytophagia</taxon>
        <taxon>Cytophagales</taxon>
        <taxon>Cytophagaceae</taxon>
        <taxon>Spirosoma</taxon>
    </lineage>
</organism>
<name>A0ABT0HDK4_9BACT</name>
<dbReference type="SUPFAM" id="SSF51215">
    <property type="entry name" value="Regulatory protein AraC"/>
    <property type="match status" value="1"/>
</dbReference>
<protein>
    <submittedName>
        <fullName evidence="5">Helix-turn-helix transcriptional regulator</fullName>
    </submittedName>
</protein>
<evidence type="ECO:0000259" key="4">
    <source>
        <dbReference type="PROSITE" id="PS01124"/>
    </source>
</evidence>
<dbReference type="Pfam" id="PF12833">
    <property type="entry name" value="HTH_18"/>
    <property type="match status" value="1"/>
</dbReference>
<reference evidence="5 6" key="1">
    <citation type="submission" date="2022-04" db="EMBL/GenBank/DDBJ databases">
        <title>Spirosoma sp. strain RP8 genome sequencing and assembly.</title>
        <authorList>
            <person name="Jung Y."/>
        </authorList>
    </citation>
    <scope>NUCLEOTIDE SEQUENCE [LARGE SCALE GENOMIC DNA]</scope>
    <source>
        <strain evidence="5 6">RP8</strain>
    </source>
</reference>
<keyword evidence="6" id="KW-1185">Reference proteome</keyword>
<comment type="caution">
    <text evidence="5">The sequence shown here is derived from an EMBL/GenBank/DDBJ whole genome shotgun (WGS) entry which is preliminary data.</text>
</comment>
<keyword evidence="3" id="KW-0804">Transcription</keyword>
<sequence length="295" mass="33731">MSKKNNIPVFELSKEAKAGLFVRMVDSTVIKSGDHDIDIAHRDNSYLLFILQSGNGRFLLDFEEFHFQAPAFGLIRPEQVHRLVDHQAAKGWLVAFDPGLLDPELVQSVRLLTLSPLPDLNSDKLASIHELVRLLYTLFWSADSRSITLQHLLNALVSAVCDLHQSVNKASGYTESRADEITLAFRQLVEQQYIDWKRPAHYAEALHVSVNHLTDTIKQKTGFPVSYWIQHQTMLEAKRLLYHTQGTVKDVAYRLGFSDQHYFSRLFRKVTGHTPIEFRQLFHDLSTKTPPSAIL</sequence>
<dbReference type="PANTHER" id="PTHR43280">
    <property type="entry name" value="ARAC-FAMILY TRANSCRIPTIONAL REGULATOR"/>
    <property type="match status" value="1"/>
</dbReference>
<dbReference type="PRINTS" id="PR00032">
    <property type="entry name" value="HTHARAC"/>
</dbReference>
<dbReference type="RefSeq" id="WP_248475121.1">
    <property type="nucleotide sequence ID" value="NZ_JALPRF010000001.1"/>
</dbReference>
<keyword evidence="1" id="KW-0805">Transcription regulation</keyword>
<accession>A0ABT0HDK4</accession>
<feature type="domain" description="HTH araC/xylS-type" evidence="4">
    <location>
        <begin position="179"/>
        <end position="281"/>
    </location>
</feature>
<evidence type="ECO:0000256" key="3">
    <source>
        <dbReference type="ARBA" id="ARBA00023163"/>
    </source>
</evidence>
<dbReference type="PANTHER" id="PTHR43280:SF32">
    <property type="entry name" value="TRANSCRIPTIONAL REGULATORY PROTEIN"/>
    <property type="match status" value="1"/>
</dbReference>
<dbReference type="InterPro" id="IPR037923">
    <property type="entry name" value="HTH-like"/>
</dbReference>
<dbReference type="SUPFAM" id="SSF46689">
    <property type="entry name" value="Homeodomain-like"/>
    <property type="match status" value="1"/>
</dbReference>
<evidence type="ECO:0000313" key="6">
    <source>
        <dbReference type="Proteomes" id="UP001202180"/>
    </source>
</evidence>
<proteinExistence type="predicted"/>
<evidence type="ECO:0000256" key="2">
    <source>
        <dbReference type="ARBA" id="ARBA00023125"/>
    </source>
</evidence>
<gene>
    <name evidence="5" type="ORF">M0L20_00190</name>
</gene>
<dbReference type="InterPro" id="IPR018060">
    <property type="entry name" value="HTH_AraC"/>
</dbReference>
<dbReference type="SMART" id="SM00342">
    <property type="entry name" value="HTH_ARAC"/>
    <property type="match status" value="1"/>
</dbReference>
<dbReference type="InterPro" id="IPR009057">
    <property type="entry name" value="Homeodomain-like_sf"/>
</dbReference>
<dbReference type="Proteomes" id="UP001202180">
    <property type="component" value="Unassembled WGS sequence"/>
</dbReference>
<dbReference type="EMBL" id="JALPRF010000001">
    <property type="protein sequence ID" value="MCK8490244.1"/>
    <property type="molecule type" value="Genomic_DNA"/>
</dbReference>
<dbReference type="Gene3D" id="1.10.10.60">
    <property type="entry name" value="Homeodomain-like"/>
    <property type="match status" value="1"/>
</dbReference>
<evidence type="ECO:0000313" key="5">
    <source>
        <dbReference type="EMBL" id="MCK8490244.1"/>
    </source>
</evidence>
<evidence type="ECO:0000256" key="1">
    <source>
        <dbReference type="ARBA" id="ARBA00023015"/>
    </source>
</evidence>
<dbReference type="PROSITE" id="PS01124">
    <property type="entry name" value="HTH_ARAC_FAMILY_2"/>
    <property type="match status" value="1"/>
</dbReference>